<comment type="caution">
    <text evidence="5">The sequence shown here is derived from an EMBL/GenBank/DDBJ whole genome shotgun (WGS) entry which is preliminary data.</text>
</comment>
<dbReference type="EMBL" id="LMWN01000007">
    <property type="protein sequence ID" value="KUN08807.1"/>
    <property type="molecule type" value="Genomic_DNA"/>
</dbReference>
<keyword evidence="1" id="KW-0805">Transcription regulation</keyword>
<dbReference type="OrthoDB" id="4307011at2"/>
<organism evidence="5 6">
    <name type="scientific">Streptomyces yokosukanensis</name>
    <dbReference type="NCBI Taxonomy" id="67386"/>
    <lineage>
        <taxon>Bacteria</taxon>
        <taxon>Bacillati</taxon>
        <taxon>Actinomycetota</taxon>
        <taxon>Actinomycetes</taxon>
        <taxon>Kitasatosporales</taxon>
        <taxon>Streptomycetaceae</taxon>
        <taxon>Streptomyces</taxon>
    </lineage>
</organism>
<keyword evidence="3" id="KW-0804">Transcription</keyword>
<evidence type="ECO:0000256" key="2">
    <source>
        <dbReference type="ARBA" id="ARBA00023125"/>
    </source>
</evidence>
<dbReference type="GO" id="GO:0003677">
    <property type="term" value="F:DNA binding"/>
    <property type="evidence" value="ECO:0007669"/>
    <property type="project" value="UniProtKB-KW"/>
</dbReference>
<evidence type="ECO:0000313" key="6">
    <source>
        <dbReference type="Proteomes" id="UP000053127"/>
    </source>
</evidence>
<keyword evidence="6" id="KW-1185">Reference proteome</keyword>
<evidence type="ECO:0000256" key="1">
    <source>
        <dbReference type="ARBA" id="ARBA00023015"/>
    </source>
</evidence>
<evidence type="ECO:0000313" key="5">
    <source>
        <dbReference type="EMBL" id="KUN08807.1"/>
    </source>
</evidence>
<dbReference type="PANTHER" id="PTHR38445">
    <property type="entry name" value="HTH-TYPE TRANSCRIPTIONAL REPRESSOR YTRA"/>
    <property type="match status" value="1"/>
</dbReference>
<evidence type="ECO:0000259" key="4">
    <source>
        <dbReference type="PROSITE" id="PS50949"/>
    </source>
</evidence>
<dbReference type="InterPro" id="IPR036388">
    <property type="entry name" value="WH-like_DNA-bd_sf"/>
</dbReference>
<dbReference type="Pfam" id="PF00392">
    <property type="entry name" value="GntR"/>
    <property type="match status" value="1"/>
</dbReference>
<reference evidence="5 6" key="1">
    <citation type="submission" date="2015-10" db="EMBL/GenBank/DDBJ databases">
        <title>Draft genome sequence of Streptomyces yokosukanensis DSM 40224, type strain for the species Streptomyces yokosukanensis.</title>
        <authorList>
            <person name="Ruckert C."/>
            <person name="Winkler A."/>
            <person name="Kalinowski J."/>
            <person name="Kampfer P."/>
            <person name="Glaeser S."/>
        </authorList>
    </citation>
    <scope>NUCLEOTIDE SEQUENCE [LARGE SCALE GENOMIC DNA]</scope>
    <source>
        <strain evidence="5 6">DSM 40224</strain>
    </source>
</reference>
<dbReference type="GO" id="GO:0003700">
    <property type="term" value="F:DNA-binding transcription factor activity"/>
    <property type="evidence" value="ECO:0007669"/>
    <property type="project" value="InterPro"/>
</dbReference>
<dbReference type="SMART" id="SM00345">
    <property type="entry name" value="HTH_GNTR"/>
    <property type="match status" value="1"/>
</dbReference>
<protein>
    <submittedName>
        <fullName evidence="5">GntR family transcriptional regulator</fullName>
    </submittedName>
</protein>
<dbReference type="InterPro" id="IPR036390">
    <property type="entry name" value="WH_DNA-bd_sf"/>
</dbReference>
<dbReference type="PROSITE" id="PS50949">
    <property type="entry name" value="HTH_GNTR"/>
    <property type="match status" value="1"/>
</dbReference>
<dbReference type="Gene3D" id="1.10.10.10">
    <property type="entry name" value="Winged helix-like DNA-binding domain superfamily/Winged helix DNA-binding domain"/>
    <property type="match status" value="1"/>
</dbReference>
<sequence>MSGAAVRVDTTSPVPPYEQIRAQLAALISVGRLTEGERLPTVRQLAADLGLAAGTVARAYRELEAASLIRTRRGAGTRVAPLPPGVRRRDIAELADGTGDFVSWALALGFGEDDVLEAVRRALRERGT</sequence>
<name>A0A101PC95_9ACTN</name>
<feature type="domain" description="HTH gntR-type" evidence="4">
    <location>
        <begin position="14"/>
        <end position="82"/>
    </location>
</feature>
<dbReference type="InterPro" id="IPR000524">
    <property type="entry name" value="Tscrpt_reg_HTH_GntR"/>
</dbReference>
<keyword evidence="2" id="KW-0238">DNA-binding</keyword>
<gene>
    <name evidence="5" type="ORF">AQI95_07300</name>
</gene>
<dbReference type="RefSeq" id="WP_067119274.1">
    <property type="nucleotide sequence ID" value="NZ_JBFACD010000008.1"/>
</dbReference>
<accession>A0A101PC95</accession>
<dbReference type="SUPFAM" id="SSF46785">
    <property type="entry name" value="Winged helix' DNA-binding domain"/>
    <property type="match status" value="1"/>
</dbReference>
<dbReference type="PANTHER" id="PTHR38445:SF9">
    <property type="entry name" value="HTH-TYPE TRANSCRIPTIONAL REPRESSOR YTRA"/>
    <property type="match status" value="1"/>
</dbReference>
<dbReference type="STRING" id="67386.AQI95_07300"/>
<proteinExistence type="predicted"/>
<dbReference type="CDD" id="cd07377">
    <property type="entry name" value="WHTH_GntR"/>
    <property type="match status" value="1"/>
</dbReference>
<dbReference type="AlphaFoldDB" id="A0A101PC95"/>
<evidence type="ECO:0000256" key="3">
    <source>
        <dbReference type="ARBA" id="ARBA00023163"/>
    </source>
</evidence>
<dbReference type="Proteomes" id="UP000053127">
    <property type="component" value="Unassembled WGS sequence"/>
</dbReference>